<dbReference type="OrthoDB" id="9810047at2"/>
<dbReference type="RefSeq" id="WP_021718061.1">
    <property type="nucleotide sequence ID" value="NZ_AP019004.1"/>
</dbReference>
<keyword evidence="6 8" id="KW-0472">Membrane</keyword>
<feature type="transmembrane region" description="Helical" evidence="8">
    <location>
        <begin position="79"/>
        <end position="100"/>
    </location>
</feature>
<comment type="caution">
    <text evidence="10">The sequence shown here is derived from an EMBL/GenBank/DDBJ whole genome shotgun (WGS) entry which is preliminary data.</text>
</comment>
<evidence type="ECO:0000256" key="8">
    <source>
        <dbReference type="SAM" id="Phobius"/>
    </source>
</evidence>
<dbReference type="InterPro" id="IPR024528">
    <property type="entry name" value="ThrE_2"/>
</dbReference>
<feature type="transmembrane region" description="Helical" evidence="8">
    <location>
        <begin position="51"/>
        <end position="67"/>
    </location>
</feature>
<sequence length="157" mass="17214">MEIITSFIFAFIATMAFAVLFQSPKKILLTDGLIGAVGWVVFISLRDQMGYSSFYANFFGTLALALLSELSARIFKQPATVFVIPGIIPLVPGLGIYKGMFAVINNDYNGGMSILLTAITDSCAIAVGVMLVSSLFRVLKIRKDRRFLIKYHGKDVC</sequence>
<comment type="similarity">
    <text evidence="7">Belongs to the ThrE exporter (TC 2.A.79) family.</text>
</comment>
<evidence type="ECO:0000256" key="2">
    <source>
        <dbReference type="ARBA" id="ARBA00022475"/>
    </source>
</evidence>
<evidence type="ECO:0000256" key="7">
    <source>
        <dbReference type="ARBA" id="ARBA00034125"/>
    </source>
</evidence>
<evidence type="ECO:0000313" key="10">
    <source>
        <dbReference type="EMBL" id="CDB46104.1"/>
    </source>
</evidence>
<evidence type="ECO:0000256" key="5">
    <source>
        <dbReference type="ARBA" id="ARBA00022989"/>
    </source>
</evidence>
<reference evidence="13 14" key="2">
    <citation type="journal article" date="2019" name="Nat. Med.">
        <title>A library of human gut bacterial isolates paired with longitudinal multiomics data enables mechanistic microbiome research.</title>
        <authorList>
            <person name="Poyet M."/>
            <person name="Groussin M."/>
            <person name="Gibbons S.M."/>
            <person name="Avila-Pacheco J."/>
            <person name="Jiang X."/>
            <person name="Kearney S.M."/>
            <person name="Perrotta A.R."/>
            <person name="Berdy B."/>
            <person name="Zhao S."/>
            <person name="Lieberman T.D."/>
            <person name="Swanson P.K."/>
            <person name="Smith M."/>
            <person name="Roesemann S."/>
            <person name="Alexander J.E."/>
            <person name="Rich S.A."/>
            <person name="Livny J."/>
            <person name="Vlamakis H."/>
            <person name="Clish C."/>
            <person name="Bullock K."/>
            <person name="Deik A."/>
            <person name="Scott J."/>
            <person name="Pierce K.A."/>
            <person name="Xavier R.J."/>
            <person name="Alm E.J."/>
        </authorList>
    </citation>
    <scope>NUCLEOTIDE SEQUENCE [LARGE SCALE GENOMIC DNA]</scope>
    <source>
        <strain evidence="11 14">BIOML-A13</strain>
        <strain evidence="12 13">BIOML-A3</strain>
    </source>
</reference>
<evidence type="ECO:0000313" key="11">
    <source>
        <dbReference type="EMBL" id="MTT75521.1"/>
    </source>
</evidence>
<name>A0A3G9GPN5_9FIRM</name>
<feature type="transmembrane region" description="Helical" evidence="8">
    <location>
        <begin position="112"/>
        <end position="136"/>
    </location>
</feature>
<protein>
    <submittedName>
        <fullName evidence="11">Threonine/serine exporter</fullName>
    </submittedName>
</protein>
<keyword evidence="5 8" id="KW-1133">Transmembrane helix</keyword>
<accession>A0A3G9GPN5</accession>
<dbReference type="Pfam" id="PF12821">
    <property type="entry name" value="ThrE_2"/>
    <property type="match status" value="1"/>
</dbReference>
<evidence type="ECO:0000313" key="12">
    <source>
        <dbReference type="EMBL" id="MTU03583.1"/>
    </source>
</evidence>
<proteinExistence type="inferred from homology"/>
<evidence type="ECO:0000313" key="14">
    <source>
        <dbReference type="Proteomes" id="UP000484547"/>
    </source>
</evidence>
<gene>
    <name evidence="10" type="ORF">BN533_01161</name>
    <name evidence="11" type="ORF">GMD11_04435</name>
    <name evidence="12" type="ORF">GMD18_04080</name>
</gene>
<evidence type="ECO:0000256" key="3">
    <source>
        <dbReference type="ARBA" id="ARBA00022519"/>
    </source>
</evidence>
<dbReference type="EMBL" id="WNBM01000002">
    <property type="protein sequence ID" value="MTT75521.1"/>
    <property type="molecule type" value="Genomic_DNA"/>
</dbReference>
<dbReference type="PANTHER" id="PTHR34390">
    <property type="entry name" value="UPF0442 PROTEIN YJJB-RELATED"/>
    <property type="match status" value="1"/>
</dbReference>
<keyword evidence="4 8" id="KW-0812">Transmembrane</keyword>
<evidence type="ECO:0000256" key="4">
    <source>
        <dbReference type="ARBA" id="ARBA00022692"/>
    </source>
</evidence>
<dbReference type="Proteomes" id="UP000443070">
    <property type="component" value="Unassembled WGS sequence"/>
</dbReference>
<organism evidence="10">
    <name type="scientific">Phascolarctobacterium faecium</name>
    <dbReference type="NCBI Taxonomy" id="33025"/>
    <lineage>
        <taxon>Bacteria</taxon>
        <taxon>Bacillati</taxon>
        <taxon>Bacillota</taxon>
        <taxon>Negativicutes</taxon>
        <taxon>Acidaminococcales</taxon>
        <taxon>Acidaminococcaceae</taxon>
        <taxon>Phascolarctobacterium</taxon>
    </lineage>
</organism>
<dbReference type="InterPro" id="IPR050539">
    <property type="entry name" value="ThrE_Dicarb/AminoAcid_Exp"/>
</dbReference>
<evidence type="ECO:0000313" key="13">
    <source>
        <dbReference type="Proteomes" id="UP000443070"/>
    </source>
</evidence>
<evidence type="ECO:0000259" key="9">
    <source>
        <dbReference type="Pfam" id="PF12821"/>
    </source>
</evidence>
<dbReference type="AlphaFoldDB" id="A0A3G9GPN5"/>
<evidence type="ECO:0000256" key="1">
    <source>
        <dbReference type="ARBA" id="ARBA00004651"/>
    </source>
</evidence>
<keyword evidence="13" id="KW-1185">Reference proteome</keyword>
<dbReference type="EMBL" id="WNBW01000002">
    <property type="protein sequence ID" value="MTU03583.1"/>
    <property type="molecule type" value="Genomic_DNA"/>
</dbReference>
<feature type="transmembrane region" description="Helical" evidence="8">
    <location>
        <begin position="6"/>
        <end position="21"/>
    </location>
</feature>
<comment type="subcellular location">
    <subcellularLocation>
        <location evidence="1">Cell membrane</location>
        <topology evidence="1">Multi-pass membrane protein</topology>
    </subcellularLocation>
</comment>
<dbReference type="GO" id="GO:0005886">
    <property type="term" value="C:plasma membrane"/>
    <property type="evidence" value="ECO:0007669"/>
    <property type="project" value="UniProtKB-SubCell"/>
</dbReference>
<reference evidence="10" key="1">
    <citation type="submission" date="2012-11" db="EMBL/GenBank/DDBJ databases">
        <title>Dependencies among metagenomic species, viruses, plasmids and units of genetic variation.</title>
        <authorList>
            <person name="Nielsen H.B."/>
            <person name="Almeida M."/>
            <person name="Juncker A.S."/>
            <person name="Rasmussen S."/>
            <person name="Li J."/>
            <person name="Sunagawa S."/>
            <person name="Plichta D."/>
            <person name="Gautier L."/>
            <person name="Le Chatelier E."/>
            <person name="Peletier E."/>
            <person name="Bonde I."/>
            <person name="Nielsen T."/>
            <person name="Manichanh C."/>
            <person name="Arumugam M."/>
            <person name="Batto J."/>
            <person name="Santos M.B.Q.D."/>
            <person name="Blom N."/>
            <person name="Borruel N."/>
            <person name="Burgdorf K.S."/>
            <person name="Boumezbeur F."/>
            <person name="Casellas F."/>
            <person name="Dore J."/>
            <person name="Guarner F."/>
            <person name="Hansen T."/>
            <person name="Hildebrand F."/>
            <person name="Kaas R.S."/>
            <person name="Kennedy S."/>
            <person name="Kristiansen K."/>
            <person name="Kultima J.R."/>
            <person name="Leonard P."/>
            <person name="Levenez F."/>
            <person name="Lund O."/>
            <person name="Moumen B."/>
            <person name="Le Paslier D."/>
            <person name="Pons N."/>
            <person name="Pedersen O."/>
            <person name="Prifti E."/>
            <person name="Qin J."/>
            <person name="Raes J."/>
            <person name="Tap J."/>
            <person name="Tims S."/>
            <person name="Ussery D.W."/>
            <person name="Yamada T."/>
            <person name="MetaHit consortium"/>
            <person name="Renault P."/>
            <person name="Sicheritz-Ponten T."/>
            <person name="Bork P."/>
            <person name="Wang J."/>
            <person name="Brunak S."/>
            <person name="Ehrlich S.D."/>
        </authorList>
    </citation>
    <scope>NUCLEOTIDE SEQUENCE [LARGE SCALE GENOMIC DNA]</scope>
</reference>
<dbReference type="GO" id="GO:0015744">
    <property type="term" value="P:succinate transport"/>
    <property type="evidence" value="ECO:0007669"/>
    <property type="project" value="TreeGrafter"/>
</dbReference>
<accession>R6IHU7</accession>
<dbReference type="GeneID" id="49405727"/>
<dbReference type="Proteomes" id="UP000484547">
    <property type="component" value="Unassembled WGS sequence"/>
</dbReference>
<keyword evidence="2" id="KW-1003">Cell membrane</keyword>
<dbReference type="PANTHER" id="PTHR34390:SF1">
    <property type="entry name" value="SUCCINATE TRANSPORTER SUBUNIT YJJB-RELATED"/>
    <property type="match status" value="1"/>
</dbReference>
<feature type="domain" description="Threonine/Serine exporter ThrE" evidence="9">
    <location>
        <begin position="7"/>
        <end position="134"/>
    </location>
</feature>
<keyword evidence="3" id="KW-0997">Cell inner membrane</keyword>
<dbReference type="EMBL" id="CBDS010000073">
    <property type="protein sequence ID" value="CDB46104.1"/>
    <property type="molecule type" value="Genomic_DNA"/>
</dbReference>
<evidence type="ECO:0000256" key="6">
    <source>
        <dbReference type="ARBA" id="ARBA00023136"/>
    </source>
</evidence>
<feature type="transmembrane region" description="Helical" evidence="8">
    <location>
        <begin position="28"/>
        <end position="45"/>
    </location>
</feature>